<comment type="function">
    <text evidence="14">Catalyzes the reversible epimerization of D-ribulose 5-phosphate to D-xylulose 5-phosphate.</text>
</comment>
<feature type="region of interest" description="Disordered" evidence="15">
    <location>
        <begin position="62"/>
        <end position="110"/>
    </location>
</feature>
<evidence type="ECO:0000256" key="7">
    <source>
        <dbReference type="ARBA" id="ARBA00013188"/>
    </source>
</evidence>
<keyword evidence="13" id="KW-0119">Carbohydrate metabolism</keyword>
<comment type="cofactor">
    <cofactor evidence="3">
        <name>Zn(2+)</name>
        <dbReference type="ChEBI" id="CHEBI:29105"/>
    </cofactor>
</comment>
<dbReference type="GO" id="GO:1901135">
    <property type="term" value="P:carbohydrate derivative metabolic process"/>
    <property type="evidence" value="ECO:0007669"/>
    <property type="project" value="UniProtKB-ARBA"/>
</dbReference>
<evidence type="ECO:0000256" key="5">
    <source>
        <dbReference type="ARBA" id="ARBA00009541"/>
    </source>
</evidence>
<evidence type="ECO:0000313" key="16">
    <source>
        <dbReference type="EMBL" id="JAC78293.1"/>
    </source>
</evidence>
<dbReference type="EC" id="5.1.3.1" evidence="7"/>
<dbReference type="PROSITE" id="PS01086">
    <property type="entry name" value="RIBUL_P_3_EPIMER_2"/>
    <property type="match status" value="1"/>
</dbReference>
<dbReference type="InterPro" id="IPR013785">
    <property type="entry name" value="Aldolase_TIM"/>
</dbReference>
<keyword evidence="9" id="KW-0862">Zinc</keyword>
<evidence type="ECO:0000256" key="13">
    <source>
        <dbReference type="ARBA" id="ARBA00023277"/>
    </source>
</evidence>
<comment type="cofactor">
    <cofactor evidence="4">
        <name>Fe(2+)</name>
        <dbReference type="ChEBI" id="CHEBI:29033"/>
    </cofactor>
</comment>
<evidence type="ECO:0000256" key="6">
    <source>
        <dbReference type="ARBA" id="ARBA00011738"/>
    </source>
</evidence>
<evidence type="ECO:0000256" key="12">
    <source>
        <dbReference type="ARBA" id="ARBA00023235"/>
    </source>
</evidence>
<dbReference type="PROSITE" id="PS01085">
    <property type="entry name" value="RIBUL_P_3_EPIMER_1"/>
    <property type="match status" value="1"/>
</dbReference>
<dbReference type="PANTHER" id="PTHR11749">
    <property type="entry name" value="RIBULOSE-5-PHOSPHATE-3-EPIMERASE"/>
    <property type="match status" value="1"/>
</dbReference>
<dbReference type="CDD" id="cd00429">
    <property type="entry name" value="RPE"/>
    <property type="match status" value="1"/>
</dbReference>
<evidence type="ECO:0000256" key="1">
    <source>
        <dbReference type="ARBA" id="ARBA00001782"/>
    </source>
</evidence>
<evidence type="ECO:0000256" key="15">
    <source>
        <dbReference type="SAM" id="MobiDB-lite"/>
    </source>
</evidence>
<dbReference type="FunFam" id="3.20.20.70:FF:000191">
    <property type="entry name" value="ribulose-phosphate 3-epimerase isoform X2"/>
    <property type="match status" value="1"/>
</dbReference>
<gene>
    <name evidence="16" type="ORF">TSPGSL018_15527</name>
</gene>
<dbReference type="InterPro" id="IPR011060">
    <property type="entry name" value="RibuloseP-bd_barrel"/>
</dbReference>
<dbReference type="GO" id="GO:0006163">
    <property type="term" value="P:purine nucleotide metabolic process"/>
    <property type="evidence" value="ECO:0007669"/>
    <property type="project" value="UniProtKB-ARBA"/>
</dbReference>
<sequence length="333" mass="34642">MQPTVSRSEAGEAGDCGGSVLRGPKYAASSALPLPSLAPFCAVPRPPESACRRLMDAGREFGGATACPKPPAEPLSPFAPEWPPSGPPLQFLPLRQPSRPPQRPRSVLRRARPTAPIVSASTLAADAANLAADVRAALAAGADWIHVDVCDGNFVDNLTIGVPVIAALHRATAAFLDCHFAVCDPGKYVRRAAESGANLFTFHIEAVNGCEAASEVCRSIRSSGMLAGLALKPDTGLASIKPLLQQGLVDVVNVMTVNPGFGGQKFRYDVLKKIKALRDEFPELGIQVDGGVSGKTIAALADAGANIVVSGTYVFGSSDRTNAILSLKSALVK</sequence>
<keyword evidence="8" id="KW-0479">Metal-binding</keyword>
<dbReference type="GO" id="GO:0046496">
    <property type="term" value="P:nicotinamide nucleotide metabolic process"/>
    <property type="evidence" value="ECO:0007669"/>
    <property type="project" value="UniProtKB-ARBA"/>
</dbReference>
<evidence type="ECO:0000256" key="10">
    <source>
        <dbReference type="ARBA" id="ARBA00023004"/>
    </source>
</evidence>
<evidence type="ECO:0000256" key="4">
    <source>
        <dbReference type="ARBA" id="ARBA00001954"/>
    </source>
</evidence>
<dbReference type="Gene3D" id="3.20.20.70">
    <property type="entry name" value="Aldolase class I"/>
    <property type="match status" value="1"/>
</dbReference>
<proteinExistence type="inferred from homology"/>
<protein>
    <recommendedName>
        <fullName evidence="7">ribulose-phosphate 3-epimerase</fullName>
        <ecNumber evidence="7">5.1.3.1</ecNumber>
    </recommendedName>
</protein>
<feature type="compositionally biased region" description="Low complexity" evidence="15">
    <location>
        <begin position="88"/>
        <end position="97"/>
    </location>
</feature>
<dbReference type="GO" id="GO:0005975">
    <property type="term" value="P:carbohydrate metabolic process"/>
    <property type="evidence" value="ECO:0007669"/>
    <property type="project" value="InterPro"/>
</dbReference>
<comment type="similarity">
    <text evidence="5">Belongs to the ribulose-phosphate 3-epimerase family.</text>
</comment>
<dbReference type="InterPro" id="IPR000056">
    <property type="entry name" value="Ribul_P_3_epim-like"/>
</dbReference>
<keyword evidence="11" id="KW-0464">Manganese</keyword>
<dbReference type="AlphaFoldDB" id="A0A061S228"/>
<dbReference type="Pfam" id="PF00834">
    <property type="entry name" value="Ribul_P_3_epim"/>
    <property type="match status" value="1"/>
</dbReference>
<reference evidence="16" key="1">
    <citation type="submission" date="2014-05" db="EMBL/GenBank/DDBJ databases">
        <title>The transcriptome of the halophilic microalga Tetraselmis sp. GSL018 isolated from the Great Salt Lake, Utah.</title>
        <authorList>
            <person name="Jinkerson R.E."/>
            <person name="D'Adamo S."/>
            <person name="Posewitz M.C."/>
        </authorList>
    </citation>
    <scope>NUCLEOTIDE SEQUENCE</scope>
    <source>
        <strain evidence="16">GSL018</strain>
    </source>
</reference>
<feature type="region of interest" description="Disordered" evidence="15">
    <location>
        <begin position="1"/>
        <end position="22"/>
    </location>
</feature>
<organism evidence="16">
    <name type="scientific">Tetraselmis sp. GSL018</name>
    <dbReference type="NCBI Taxonomy" id="582737"/>
    <lineage>
        <taxon>Eukaryota</taxon>
        <taxon>Viridiplantae</taxon>
        <taxon>Chlorophyta</taxon>
        <taxon>core chlorophytes</taxon>
        <taxon>Chlorodendrophyceae</taxon>
        <taxon>Chlorodendrales</taxon>
        <taxon>Chlorodendraceae</taxon>
        <taxon>Tetraselmis</taxon>
    </lineage>
</organism>
<evidence type="ECO:0000256" key="9">
    <source>
        <dbReference type="ARBA" id="ARBA00022833"/>
    </source>
</evidence>
<evidence type="ECO:0000256" key="2">
    <source>
        <dbReference type="ARBA" id="ARBA00001936"/>
    </source>
</evidence>
<evidence type="ECO:0000256" key="14">
    <source>
        <dbReference type="ARBA" id="ARBA00057323"/>
    </source>
</evidence>
<evidence type="ECO:0000256" key="11">
    <source>
        <dbReference type="ARBA" id="ARBA00023211"/>
    </source>
</evidence>
<dbReference type="NCBIfam" id="NF004076">
    <property type="entry name" value="PRK05581.1-4"/>
    <property type="match status" value="1"/>
</dbReference>
<keyword evidence="10" id="KW-0408">Iron</keyword>
<dbReference type="SUPFAM" id="SSF51366">
    <property type="entry name" value="Ribulose-phoshate binding barrel"/>
    <property type="match status" value="1"/>
</dbReference>
<name>A0A061S228_9CHLO</name>
<accession>A0A061S228</accession>
<dbReference type="GO" id="GO:0006091">
    <property type="term" value="P:generation of precursor metabolites and energy"/>
    <property type="evidence" value="ECO:0007669"/>
    <property type="project" value="UniProtKB-ARBA"/>
</dbReference>
<comment type="subunit">
    <text evidence="6">Homodimer.</text>
</comment>
<comment type="catalytic activity">
    <reaction evidence="1">
        <text>D-ribulose 5-phosphate = D-xylulose 5-phosphate</text>
        <dbReference type="Rhea" id="RHEA:13677"/>
        <dbReference type="ChEBI" id="CHEBI:57737"/>
        <dbReference type="ChEBI" id="CHEBI:58121"/>
        <dbReference type="EC" id="5.1.3.1"/>
    </reaction>
</comment>
<keyword evidence="12" id="KW-0413">Isomerase</keyword>
<dbReference type="EMBL" id="GBEZ01007152">
    <property type="protein sequence ID" value="JAC78293.1"/>
    <property type="molecule type" value="Transcribed_RNA"/>
</dbReference>
<dbReference type="GO" id="GO:0004750">
    <property type="term" value="F:D-ribulose-phosphate 3-epimerase activity"/>
    <property type="evidence" value="ECO:0007669"/>
    <property type="project" value="UniProtKB-EC"/>
</dbReference>
<evidence type="ECO:0000256" key="8">
    <source>
        <dbReference type="ARBA" id="ARBA00022723"/>
    </source>
</evidence>
<evidence type="ECO:0000256" key="3">
    <source>
        <dbReference type="ARBA" id="ARBA00001947"/>
    </source>
</evidence>
<comment type="cofactor">
    <cofactor evidence="2">
        <name>Mn(2+)</name>
        <dbReference type="ChEBI" id="CHEBI:29035"/>
    </cofactor>
</comment>
<dbReference type="GO" id="GO:0046872">
    <property type="term" value="F:metal ion binding"/>
    <property type="evidence" value="ECO:0007669"/>
    <property type="project" value="UniProtKB-KW"/>
</dbReference>